<evidence type="ECO:0000313" key="3">
    <source>
        <dbReference type="Proteomes" id="UP000016922"/>
    </source>
</evidence>
<keyword evidence="3" id="KW-1185">Reference proteome</keyword>
<proteinExistence type="predicted"/>
<accession>S3DL70</accession>
<name>S3DL70_GLAL2</name>
<dbReference type="RefSeq" id="XP_008080783.1">
    <property type="nucleotide sequence ID" value="XM_008082592.1"/>
</dbReference>
<dbReference type="OrthoDB" id="10326124at2759"/>
<feature type="signal peptide" evidence="1">
    <location>
        <begin position="1"/>
        <end position="20"/>
    </location>
</feature>
<evidence type="ECO:0000313" key="2">
    <source>
        <dbReference type="EMBL" id="EPE32771.1"/>
    </source>
</evidence>
<dbReference type="Proteomes" id="UP000016922">
    <property type="component" value="Unassembled WGS sequence"/>
</dbReference>
<organism evidence="2 3">
    <name type="scientific">Glarea lozoyensis (strain ATCC 20868 / MF5171)</name>
    <dbReference type="NCBI Taxonomy" id="1116229"/>
    <lineage>
        <taxon>Eukaryota</taxon>
        <taxon>Fungi</taxon>
        <taxon>Dikarya</taxon>
        <taxon>Ascomycota</taxon>
        <taxon>Pezizomycotina</taxon>
        <taxon>Leotiomycetes</taxon>
        <taxon>Helotiales</taxon>
        <taxon>Helotiaceae</taxon>
        <taxon>Glarea</taxon>
    </lineage>
</organism>
<feature type="chain" id="PRO_5004519763" evidence="1">
    <location>
        <begin position="21"/>
        <end position="167"/>
    </location>
</feature>
<dbReference type="HOGENOM" id="CLU_1594699_0_0_1"/>
<sequence>MKFLGLAMSLTALCGELVSTFPIAPQKARVNGRILLTSCGGSYDKSTSIWDSLWRSRMEHEDYLDPKKVQAYINAFKHHKRNELFENANSMTEVYFTILMVEPEIARVTKEDCREMAEKSTHSVKKGSIEKCTGSEDRTQDLFKDFANGLSGATAKTEEELMMKNEI</sequence>
<dbReference type="EMBL" id="KE145359">
    <property type="protein sequence ID" value="EPE32771.1"/>
    <property type="molecule type" value="Genomic_DNA"/>
</dbReference>
<gene>
    <name evidence="2" type="ORF">GLAREA_07905</name>
</gene>
<protein>
    <submittedName>
        <fullName evidence="2">Uncharacterized protein</fullName>
    </submittedName>
</protein>
<dbReference type="KEGG" id="glz:GLAREA_07905"/>
<reference evidence="2 3" key="1">
    <citation type="journal article" date="2013" name="BMC Genomics">
        <title>Genomics-driven discovery of the pneumocandin biosynthetic gene cluster in the fungus Glarea lozoyensis.</title>
        <authorList>
            <person name="Chen L."/>
            <person name="Yue Q."/>
            <person name="Zhang X."/>
            <person name="Xiang M."/>
            <person name="Wang C."/>
            <person name="Li S."/>
            <person name="Che Y."/>
            <person name="Ortiz-Lopez F.J."/>
            <person name="Bills G.F."/>
            <person name="Liu X."/>
            <person name="An Z."/>
        </authorList>
    </citation>
    <scope>NUCLEOTIDE SEQUENCE [LARGE SCALE GENOMIC DNA]</scope>
    <source>
        <strain evidence="3">ATCC 20868 / MF5171</strain>
    </source>
</reference>
<dbReference type="AlphaFoldDB" id="S3DL70"/>
<keyword evidence="1" id="KW-0732">Signal</keyword>
<evidence type="ECO:0000256" key="1">
    <source>
        <dbReference type="SAM" id="SignalP"/>
    </source>
</evidence>
<dbReference type="GeneID" id="19466957"/>